<accession>A0ABN7W3X5</accession>
<dbReference type="InterPro" id="IPR052787">
    <property type="entry name" value="MAVS"/>
</dbReference>
<comment type="caution">
    <text evidence="3">The sequence shown here is derived from an EMBL/GenBank/DDBJ whole genome shotgun (WGS) entry which is preliminary data.</text>
</comment>
<feature type="compositionally biased region" description="Basic and acidic residues" evidence="2">
    <location>
        <begin position="396"/>
        <end position="418"/>
    </location>
</feature>
<dbReference type="Proteomes" id="UP000789901">
    <property type="component" value="Unassembled WGS sequence"/>
</dbReference>
<feature type="non-terminal residue" evidence="3">
    <location>
        <position position="1"/>
    </location>
</feature>
<dbReference type="PANTHER" id="PTHR21446">
    <property type="entry name" value="DUF3504 DOMAIN-CONTAINING PROTEIN"/>
    <property type="match status" value="1"/>
</dbReference>
<dbReference type="Gene3D" id="1.10.443.10">
    <property type="entry name" value="Intergrase catalytic core"/>
    <property type="match status" value="1"/>
</dbReference>
<dbReference type="EMBL" id="CAJVQB010029910">
    <property type="protein sequence ID" value="CAG8814777.1"/>
    <property type="molecule type" value="Genomic_DNA"/>
</dbReference>
<dbReference type="PANTHER" id="PTHR21446:SF12">
    <property type="entry name" value="POTASSIUM CHANNEL TETRAMERIZATION DOMAIN CONTAINING 1"/>
    <property type="match status" value="1"/>
</dbReference>
<organism evidence="3 4">
    <name type="scientific">Gigaspora margarita</name>
    <dbReference type="NCBI Taxonomy" id="4874"/>
    <lineage>
        <taxon>Eukaryota</taxon>
        <taxon>Fungi</taxon>
        <taxon>Fungi incertae sedis</taxon>
        <taxon>Mucoromycota</taxon>
        <taxon>Glomeromycotina</taxon>
        <taxon>Glomeromycetes</taxon>
        <taxon>Diversisporales</taxon>
        <taxon>Gigasporaceae</taxon>
        <taxon>Gigaspora</taxon>
    </lineage>
</organism>
<dbReference type="InterPro" id="IPR013762">
    <property type="entry name" value="Integrase-like_cat_sf"/>
</dbReference>
<proteinExistence type="predicted"/>
<sequence>NLRFTESFSGPNHKDDNSKEQFTAGFSIIKASSNHSDYLLTDKEIESIIESSISKNTRKVMKKWVTALNRWCENVRYHYDVETISNKDQLEKEMTEFFCGVQKVQNGSDYSLSSLTNAYNCLSNYISKHPKRSNTFTINNKNDFSLLWKALNGKMKALKKSEKVTKHHDLLTPEELKQMFNHEALSINTAKGLQYRVFIWCCLLFAPQGGEHSQMKVAQFDSLVIPVPADPEGYLGPIHNIKLYLSKRPKKCTCEFLHLQINKNVQEYAHEIWYSNTKLGVNTCNNLMKSICNDAGINIENCDIVNHSGRTTPITFLFREGIPVVTSMSITGHKSESSYQIYSRPSKQQKKNVLSTLINVINLSESQDLSSNNDHDIINDYATIHEHDDNTIHDHNSETIHDHDSDTIHDHDTTKENIDYDNEENTDFDTAEKIQLQ</sequence>
<feature type="compositionally biased region" description="Acidic residues" evidence="2">
    <location>
        <begin position="419"/>
        <end position="429"/>
    </location>
</feature>
<evidence type="ECO:0000313" key="4">
    <source>
        <dbReference type="Proteomes" id="UP000789901"/>
    </source>
</evidence>
<keyword evidence="1" id="KW-0233">DNA recombination</keyword>
<keyword evidence="4" id="KW-1185">Reference proteome</keyword>
<protein>
    <submittedName>
        <fullName evidence="3">45908_t:CDS:1</fullName>
    </submittedName>
</protein>
<evidence type="ECO:0000256" key="2">
    <source>
        <dbReference type="SAM" id="MobiDB-lite"/>
    </source>
</evidence>
<reference evidence="3 4" key="1">
    <citation type="submission" date="2021-06" db="EMBL/GenBank/DDBJ databases">
        <authorList>
            <person name="Kallberg Y."/>
            <person name="Tangrot J."/>
            <person name="Rosling A."/>
        </authorList>
    </citation>
    <scope>NUCLEOTIDE SEQUENCE [LARGE SCALE GENOMIC DNA]</scope>
    <source>
        <strain evidence="3 4">120-4 pot B 10/14</strain>
    </source>
</reference>
<evidence type="ECO:0000256" key="1">
    <source>
        <dbReference type="ARBA" id="ARBA00023172"/>
    </source>
</evidence>
<evidence type="ECO:0000313" key="3">
    <source>
        <dbReference type="EMBL" id="CAG8814777.1"/>
    </source>
</evidence>
<dbReference type="InterPro" id="IPR011010">
    <property type="entry name" value="DNA_brk_join_enz"/>
</dbReference>
<dbReference type="SUPFAM" id="SSF56349">
    <property type="entry name" value="DNA breaking-rejoining enzymes"/>
    <property type="match status" value="1"/>
</dbReference>
<gene>
    <name evidence="3" type="ORF">GMARGA_LOCUS26127</name>
</gene>
<name>A0ABN7W3X5_GIGMA</name>
<feature type="region of interest" description="Disordered" evidence="2">
    <location>
        <begin position="396"/>
        <end position="437"/>
    </location>
</feature>
<feature type="non-terminal residue" evidence="3">
    <location>
        <position position="437"/>
    </location>
</feature>